<gene>
    <name evidence="1" type="ORF">PR048_003015</name>
</gene>
<evidence type="ECO:0000313" key="2">
    <source>
        <dbReference type="Proteomes" id="UP001159363"/>
    </source>
</evidence>
<sequence>MHEHVTNLQNDIMNRMNHGTEQLRRTLQLHSSEEDRCQTHKLHQTQLVSSTMRRGCGCPQFWCCTLQTAQKNILMKSKAIANLKKDKEALHEIEIETRNLQETGQSMEEWRKCLTPSNFGDVCKRLPFTGCEGLVNKILCNDLQYIYIYICENKHRATEALQEKANIKIQ</sequence>
<name>A0ABQ9ILT3_9NEOP</name>
<organism evidence="1 2">
    <name type="scientific">Dryococelus australis</name>
    <dbReference type="NCBI Taxonomy" id="614101"/>
    <lineage>
        <taxon>Eukaryota</taxon>
        <taxon>Metazoa</taxon>
        <taxon>Ecdysozoa</taxon>
        <taxon>Arthropoda</taxon>
        <taxon>Hexapoda</taxon>
        <taxon>Insecta</taxon>
        <taxon>Pterygota</taxon>
        <taxon>Neoptera</taxon>
        <taxon>Polyneoptera</taxon>
        <taxon>Phasmatodea</taxon>
        <taxon>Verophasmatodea</taxon>
        <taxon>Anareolatae</taxon>
        <taxon>Phasmatidae</taxon>
        <taxon>Eurycanthinae</taxon>
        <taxon>Dryococelus</taxon>
    </lineage>
</organism>
<proteinExistence type="predicted"/>
<keyword evidence="2" id="KW-1185">Reference proteome</keyword>
<reference evidence="1 2" key="1">
    <citation type="submission" date="2023-02" db="EMBL/GenBank/DDBJ databases">
        <title>LHISI_Scaffold_Assembly.</title>
        <authorList>
            <person name="Stuart O.P."/>
            <person name="Cleave R."/>
            <person name="Magrath M.J.L."/>
            <person name="Mikheyev A.S."/>
        </authorList>
    </citation>
    <scope>NUCLEOTIDE SEQUENCE [LARGE SCALE GENOMIC DNA]</scope>
    <source>
        <strain evidence="1">Daus_M_001</strain>
        <tissue evidence="1">Leg muscle</tissue>
    </source>
</reference>
<comment type="caution">
    <text evidence="1">The sequence shown here is derived from an EMBL/GenBank/DDBJ whole genome shotgun (WGS) entry which is preliminary data.</text>
</comment>
<evidence type="ECO:0000313" key="1">
    <source>
        <dbReference type="EMBL" id="KAJ8897665.1"/>
    </source>
</evidence>
<dbReference type="Proteomes" id="UP001159363">
    <property type="component" value="Chromosome 1"/>
</dbReference>
<accession>A0ABQ9ILT3</accession>
<protein>
    <submittedName>
        <fullName evidence="1">Uncharacterized protein</fullName>
    </submittedName>
</protein>
<dbReference type="EMBL" id="JARBHB010000001">
    <property type="protein sequence ID" value="KAJ8897665.1"/>
    <property type="molecule type" value="Genomic_DNA"/>
</dbReference>